<evidence type="ECO:0000313" key="2">
    <source>
        <dbReference type="EMBL" id="CAF1552092.1"/>
    </source>
</evidence>
<evidence type="ECO:0000313" key="5">
    <source>
        <dbReference type="Proteomes" id="UP000663829"/>
    </source>
</evidence>
<dbReference type="Proteomes" id="UP000681722">
    <property type="component" value="Unassembled WGS sequence"/>
</dbReference>
<dbReference type="Proteomes" id="UP000663829">
    <property type="component" value="Unassembled WGS sequence"/>
</dbReference>
<dbReference type="AlphaFoldDB" id="A0A815WU76"/>
<proteinExistence type="predicted"/>
<dbReference type="EMBL" id="CAJNOQ010027259">
    <property type="protein sequence ID" value="CAF1552092.1"/>
    <property type="molecule type" value="Genomic_DNA"/>
</dbReference>
<feature type="region of interest" description="Disordered" evidence="1">
    <location>
        <begin position="1"/>
        <end position="36"/>
    </location>
</feature>
<gene>
    <name evidence="2" type="ORF">GPM918_LOCUS39263</name>
    <name evidence="3" type="ORF">SRO942_LOCUS40127</name>
    <name evidence="4" type="ORF">TMI583_LOCUS49835</name>
</gene>
<feature type="compositionally biased region" description="Low complexity" evidence="1">
    <location>
        <begin position="20"/>
        <end position="36"/>
    </location>
</feature>
<accession>A0A815WU76</accession>
<dbReference type="Proteomes" id="UP000682733">
    <property type="component" value="Unassembled WGS sequence"/>
</dbReference>
<comment type="caution">
    <text evidence="2">The sequence shown here is derived from an EMBL/GenBank/DDBJ whole genome shotgun (WGS) entry which is preliminary data.</text>
</comment>
<dbReference type="EMBL" id="CAJOBC010092948">
    <property type="protein sequence ID" value="CAF4413134.1"/>
    <property type="molecule type" value="Genomic_DNA"/>
</dbReference>
<reference evidence="2" key="1">
    <citation type="submission" date="2021-02" db="EMBL/GenBank/DDBJ databases">
        <authorList>
            <person name="Nowell W R."/>
        </authorList>
    </citation>
    <scope>NUCLEOTIDE SEQUENCE</scope>
</reference>
<sequence length="123" mass="14283">MNETKTAQQEELNTQHALRRTSSASSTSSIPRALSPLRGRFHRQKIFLTEMQRDTIRLTFHLLLEDKVYPTLKNILSTLLAQDPDFPIKKITRLREEMKRLGFKYGQTRKAPVLLDSTPFQAQ</sequence>
<evidence type="ECO:0000313" key="4">
    <source>
        <dbReference type="EMBL" id="CAF4557651.1"/>
    </source>
</evidence>
<name>A0A815WU76_9BILA</name>
<protein>
    <submittedName>
        <fullName evidence="2">Uncharacterized protein</fullName>
    </submittedName>
</protein>
<evidence type="ECO:0000256" key="1">
    <source>
        <dbReference type="SAM" id="MobiDB-lite"/>
    </source>
</evidence>
<evidence type="ECO:0000313" key="3">
    <source>
        <dbReference type="EMBL" id="CAF4413134.1"/>
    </source>
</evidence>
<dbReference type="EMBL" id="CAJOBA010112487">
    <property type="protein sequence ID" value="CAF4557651.1"/>
    <property type="molecule type" value="Genomic_DNA"/>
</dbReference>
<keyword evidence="5" id="KW-1185">Reference proteome</keyword>
<feature type="compositionally biased region" description="Polar residues" evidence="1">
    <location>
        <begin position="1"/>
        <end position="16"/>
    </location>
</feature>
<organism evidence="2 5">
    <name type="scientific">Didymodactylos carnosus</name>
    <dbReference type="NCBI Taxonomy" id="1234261"/>
    <lineage>
        <taxon>Eukaryota</taxon>
        <taxon>Metazoa</taxon>
        <taxon>Spiralia</taxon>
        <taxon>Gnathifera</taxon>
        <taxon>Rotifera</taxon>
        <taxon>Eurotatoria</taxon>
        <taxon>Bdelloidea</taxon>
        <taxon>Philodinida</taxon>
        <taxon>Philodinidae</taxon>
        <taxon>Didymodactylos</taxon>
    </lineage>
</organism>